<accession>A0A0C9U866</accession>
<organism evidence="1 2">
    <name type="scientific">Sphaerobolus stellatus (strain SS14)</name>
    <dbReference type="NCBI Taxonomy" id="990650"/>
    <lineage>
        <taxon>Eukaryota</taxon>
        <taxon>Fungi</taxon>
        <taxon>Dikarya</taxon>
        <taxon>Basidiomycota</taxon>
        <taxon>Agaricomycotina</taxon>
        <taxon>Agaricomycetes</taxon>
        <taxon>Phallomycetidae</taxon>
        <taxon>Geastrales</taxon>
        <taxon>Sphaerobolaceae</taxon>
        <taxon>Sphaerobolus</taxon>
    </lineage>
</organism>
<evidence type="ECO:0000313" key="1">
    <source>
        <dbReference type="EMBL" id="KIJ39218.1"/>
    </source>
</evidence>
<keyword evidence="2" id="KW-1185">Reference proteome</keyword>
<dbReference type="EMBL" id="KN837154">
    <property type="protein sequence ID" value="KIJ39218.1"/>
    <property type="molecule type" value="Genomic_DNA"/>
</dbReference>
<sequence length="132" mass="15420">MINKLRSELFLDGTRLQGAYRLLEEHKLLAFEDRYIRAVEEHALAGVGTFKLVVLFKRHHIWQEFEIEGWFDEYNRSIVVAHAFIISQSAEAHKILFTHIFSIMEQDTGQPARFHYIHGTGYEIFMVDGHGS</sequence>
<protein>
    <submittedName>
        <fullName evidence="1">Uncharacterized protein</fullName>
    </submittedName>
</protein>
<gene>
    <name evidence="1" type="ORF">M422DRAFT_258107</name>
</gene>
<name>A0A0C9U866_SPHS4</name>
<dbReference type="OrthoDB" id="3268409at2759"/>
<dbReference type="AlphaFoldDB" id="A0A0C9U866"/>
<proteinExistence type="predicted"/>
<dbReference type="Proteomes" id="UP000054279">
    <property type="component" value="Unassembled WGS sequence"/>
</dbReference>
<reference evidence="1 2" key="1">
    <citation type="submission" date="2014-06" db="EMBL/GenBank/DDBJ databases">
        <title>Evolutionary Origins and Diversification of the Mycorrhizal Mutualists.</title>
        <authorList>
            <consortium name="DOE Joint Genome Institute"/>
            <consortium name="Mycorrhizal Genomics Consortium"/>
            <person name="Kohler A."/>
            <person name="Kuo A."/>
            <person name="Nagy L.G."/>
            <person name="Floudas D."/>
            <person name="Copeland A."/>
            <person name="Barry K.W."/>
            <person name="Cichocki N."/>
            <person name="Veneault-Fourrey C."/>
            <person name="LaButti K."/>
            <person name="Lindquist E.A."/>
            <person name="Lipzen A."/>
            <person name="Lundell T."/>
            <person name="Morin E."/>
            <person name="Murat C."/>
            <person name="Riley R."/>
            <person name="Ohm R."/>
            <person name="Sun H."/>
            <person name="Tunlid A."/>
            <person name="Henrissat B."/>
            <person name="Grigoriev I.V."/>
            <person name="Hibbett D.S."/>
            <person name="Martin F."/>
        </authorList>
    </citation>
    <scope>NUCLEOTIDE SEQUENCE [LARGE SCALE GENOMIC DNA]</scope>
    <source>
        <strain evidence="1 2">SS14</strain>
    </source>
</reference>
<dbReference type="HOGENOM" id="CLU_1918435_0_0_1"/>
<evidence type="ECO:0000313" key="2">
    <source>
        <dbReference type="Proteomes" id="UP000054279"/>
    </source>
</evidence>